<comment type="caution">
    <text evidence="1">The sequence shown here is derived from an EMBL/GenBank/DDBJ whole genome shotgun (WGS) entry which is preliminary data.</text>
</comment>
<dbReference type="EMBL" id="JANPWB010000009">
    <property type="protein sequence ID" value="KAJ1150122.1"/>
    <property type="molecule type" value="Genomic_DNA"/>
</dbReference>
<name>A0AAV7REW0_PLEWA</name>
<gene>
    <name evidence="1" type="ORF">NDU88_002920</name>
</gene>
<dbReference type="Proteomes" id="UP001066276">
    <property type="component" value="Chromosome 5"/>
</dbReference>
<sequence>MEVDLFLLDILSMRDMRIVVKLRELKLTTESKMEDFHKAPKAWEEVRQLQITSEENDEEEEETLVHMLDVLPQASSPVLSRARNSMSFDFIRAGSLQAGVGVQKG</sequence>
<reference evidence="1" key="1">
    <citation type="journal article" date="2022" name="bioRxiv">
        <title>Sequencing and chromosome-scale assembly of the giantPleurodeles waltlgenome.</title>
        <authorList>
            <person name="Brown T."/>
            <person name="Elewa A."/>
            <person name="Iarovenko S."/>
            <person name="Subramanian E."/>
            <person name="Araus A.J."/>
            <person name="Petzold A."/>
            <person name="Susuki M."/>
            <person name="Suzuki K.-i.T."/>
            <person name="Hayashi T."/>
            <person name="Toyoda A."/>
            <person name="Oliveira C."/>
            <person name="Osipova E."/>
            <person name="Leigh N.D."/>
            <person name="Simon A."/>
            <person name="Yun M.H."/>
        </authorList>
    </citation>
    <scope>NUCLEOTIDE SEQUENCE</scope>
    <source>
        <strain evidence="1">20211129_DDA</strain>
        <tissue evidence="1">Liver</tissue>
    </source>
</reference>
<keyword evidence="2" id="KW-1185">Reference proteome</keyword>
<accession>A0AAV7REW0</accession>
<evidence type="ECO:0000313" key="1">
    <source>
        <dbReference type="EMBL" id="KAJ1150122.1"/>
    </source>
</evidence>
<evidence type="ECO:0000313" key="2">
    <source>
        <dbReference type="Proteomes" id="UP001066276"/>
    </source>
</evidence>
<protein>
    <submittedName>
        <fullName evidence="1">Uncharacterized protein</fullName>
    </submittedName>
</protein>
<proteinExistence type="predicted"/>
<organism evidence="1 2">
    <name type="scientific">Pleurodeles waltl</name>
    <name type="common">Iberian ribbed newt</name>
    <dbReference type="NCBI Taxonomy" id="8319"/>
    <lineage>
        <taxon>Eukaryota</taxon>
        <taxon>Metazoa</taxon>
        <taxon>Chordata</taxon>
        <taxon>Craniata</taxon>
        <taxon>Vertebrata</taxon>
        <taxon>Euteleostomi</taxon>
        <taxon>Amphibia</taxon>
        <taxon>Batrachia</taxon>
        <taxon>Caudata</taxon>
        <taxon>Salamandroidea</taxon>
        <taxon>Salamandridae</taxon>
        <taxon>Pleurodelinae</taxon>
        <taxon>Pleurodeles</taxon>
    </lineage>
</organism>
<dbReference type="AlphaFoldDB" id="A0AAV7REW0"/>